<name>A0A1E7FJZ5_9STRA</name>
<dbReference type="Proteomes" id="UP000095751">
    <property type="component" value="Unassembled WGS sequence"/>
</dbReference>
<dbReference type="SUPFAM" id="SSF54862">
    <property type="entry name" value="4Fe-4S ferredoxins"/>
    <property type="match status" value="1"/>
</dbReference>
<dbReference type="AlphaFoldDB" id="A0A1E7FJZ5"/>
<proteinExistence type="predicted"/>
<evidence type="ECO:0008006" key="3">
    <source>
        <dbReference type="Google" id="ProtNLM"/>
    </source>
</evidence>
<dbReference type="KEGG" id="fcy:FRACYDRAFT_169179"/>
<dbReference type="Gene3D" id="3.30.70.20">
    <property type="match status" value="1"/>
</dbReference>
<dbReference type="PANTHER" id="PTHR45295:SF1">
    <property type="entry name" value="CHAPERONE PROTEIN DNAJ C76, CHLOROPLASTIC"/>
    <property type="match status" value="1"/>
</dbReference>
<organism evidence="1 2">
    <name type="scientific">Fragilariopsis cylindrus CCMP1102</name>
    <dbReference type="NCBI Taxonomy" id="635003"/>
    <lineage>
        <taxon>Eukaryota</taxon>
        <taxon>Sar</taxon>
        <taxon>Stramenopiles</taxon>
        <taxon>Ochrophyta</taxon>
        <taxon>Bacillariophyta</taxon>
        <taxon>Bacillariophyceae</taxon>
        <taxon>Bacillariophycidae</taxon>
        <taxon>Bacillariales</taxon>
        <taxon>Bacillariaceae</taxon>
        <taxon>Fragilariopsis</taxon>
    </lineage>
</organism>
<dbReference type="OrthoDB" id="376357at2759"/>
<dbReference type="EMBL" id="KV784357">
    <property type="protein sequence ID" value="OEU18083.1"/>
    <property type="molecule type" value="Genomic_DNA"/>
</dbReference>
<evidence type="ECO:0000313" key="1">
    <source>
        <dbReference type="EMBL" id="OEU18083.1"/>
    </source>
</evidence>
<keyword evidence="2" id="KW-1185">Reference proteome</keyword>
<gene>
    <name evidence="1" type="ORF">FRACYDRAFT_169179</name>
</gene>
<dbReference type="Pfam" id="PF13370">
    <property type="entry name" value="Fer4_13"/>
    <property type="match status" value="1"/>
</dbReference>
<reference evidence="1 2" key="1">
    <citation type="submission" date="2016-09" db="EMBL/GenBank/DDBJ databases">
        <title>Extensive genetic diversity and differential bi-allelic expression allows diatom success in the polar Southern Ocean.</title>
        <authorList>
            <consortium name="DOE Joint Genome Institute"/>
            <person name="Mock T."/>
            <person name="Otillar R.P."/>
            <person name="Strauss J."/>
            <person name="Dupont C."/>
            <person name="Frickenhaus S."/>
            <person name="Maumus F."/>
            <person name="Mcmullan M."/>
            <person name="Sanges R."/>
            <person name="Schmutz J."/>
            <person name="Toseland A."/>
            <person name="Valas R."/>
            <person name="Veluchamy A."/>
            <person name="Ward B.J."/>
            <person name="Allen A."/>
            <person name="Barry K."/>
            <person name="Falciatore A."/>
            <person name="Ferrante M."/>
            <person name="Fortunato A.E."/>
            <person name="Gloeckner G."/>
            <person name="Gruber A."/>
            <person name="Hipkin R."/>
            <person name="Janech M."/>
            <person name="Kroth P."/>
            <person name="Leese F."/>
            <person name="Lindquist E."/>
            <person name="Lyon B.R."/>
            <person name="Martin J."/>
            <person name="Mayer C."/>
            <person name="Parker M."/>
            <person name="Quesneville H."/>
            <person name="Raymond J."/>
            <person name="Uhlig C."/>
            <person name="Valentin K.U."/>
            <person name="Worden A.Z."/>
            <person name="Armbrust E.V."/>
            <person name="Bowler C."/>
            <person name="Green B."/>
            <person name="Moulton V."/>
            <person name="Van Oosterhout C."/>
            <person name="Grigoriev I."/>
        </authorList>
    </citation>
    <scope>NUCLEOTIDE SEQUENCE [LARGE SCALE GENOMIC DNA]</scope>
    <source>
        <strain evidence="1 2">CCMP1102</strain>
    </source>
</reference>
<accession>A0A1E7FJZ5</accession>
<dbReference type="PANTHER" id="PTHR45295">
    <property type="entry name" value="CHAPERONE PROTEIN DNAJ C76, CHLOROPLASTIC"/>
    <property type="match status" value="1"/>
</dbReference>
<sequence length="193" mass="21814">MMQFYREDSYLEDINQATVESHTQVPKDEVTNEPIRSQMVYVNEHACIGCTNCAMVAQSTFFMEEENGKARVFEQWGDDETTVQIAMDTCPVNCIHYIPYEELVQLEINRRNQFINVVGGLVSRGERGGGGGGGGMFAPRSFGAKSFTDAPTVSRGYDKSNPDFVVKETVRLVTARREKLELERRQENRIADL</sequence>
<dbReference type="InParanoid" id="A0A1E7FJZ5"/>
<evidence type="ECO:0000313" key="2">
    <source>
        <dbReference type="Proteomes" id="UP000095751"/>
    </source>
</evidence>
<protein>
    <recommendedName>
        <fullName evidence="3">4Fe-4S ferredoxin-type domain-containing protein</fullName>
    </recommendedName>
</protein>